<dbReference type="Proteomes" id="UP001281130">
    <property type="component" value="Unassembled WGS sequence"/>
</dbReference>
<dbReference type="PATRIC" id="fig|42256.3.peg.361"/>
<dbReference type="EC" id="1.1.1.17" evidence="2 7"/>
<dbReference type="PANTHER" id="PTHR30524:SF0">
    <property type="entry name" value="ALTRONATE OXIDOREDUCTASE-RELATED"/>
    <property type="match status" value="1"/>
</dbReference>
<evidence type="ECO:0000259" key="8">
    <source>
        <dbReference type="Pfam" id="PF01232"/>
    </source>
</evidence>
<dbReference type="Pfam" id="PF08125">
    <property type="entry name" value="Mannitol_dh_C"/>
    <property type="match status" value="1"/>
</dbReference>
<evidence type="ECO:0000313" key="11">
    <source>
        <dbReference type="EMBL" id="MDX5893052.1"/>
    </source>
</evidence>
<evidence type="ECO:0000256" key="5">
    <source>
        <dbReference type="ARBA" id="ARBA00023027"/>
    </source>
</evidence>
<feature type="domain" description="Mannitol dehydrogenase C-terminal" evidence="9">
    <location>
        <begin position="206"/>
        <end position="348"/>
    </location>
</feature>
<dbReference type="InterPro" id="IPR013131">
    <property type="entry name" value="Mannitol_DH_N"/>
</dbReference>
<dbReference type="OrthoDB" id="271711at2"/>
<dbReference type="Pfam" id="PF01232">
    <property type="entry name" value="Mannitol_dh"/>
    <property type="match status" value="1"/>
</dbReference>
<dbReference type="GO" id="GO:0008926">
    <property type="term" value="F:mannitol-1-phosphate 5-dehydrogenase activity"/>
    <property type="evidence" value="ECO:0007669"/>
    <property type="project" value="UniProtKB-UniRule"/>
</dbReference>
<reference evidence="10 12" key="1">
    <citation type="submission" date="2014-03" db="EMBL/GenBank/DDBJ databases">
        <title>Complete genome sequence of the Radio-Resistant Rubrobacter radiotolerans RSPS-4.</title>
        <authorList>
            <person name="Egas C.C."/>
            <person name="Barroso C.C."/>
            <person name="Froufe H.J.C."/>
            <person name="Pacheco J.J."/>
            <person name="Albuquerque L.L."/>
            <person name="da Costa M.M.S."/>
        </authorList>
    </citation>
    <scope>NUCLEOTIDE SEQUENCE [LARGE SCALE GENOMIC DNA]</scope>
    <source>
        <strain evidence="10 12">RSPS-4</strain>
    </source>
</reference>
<dbReference type="InterPro" id="IPR013328">
    <property type="entry name" value="6PGD_dom2"/>
</dbReference>
<proteinExistence type="inferred from homology"/>
<dbReference type="GO" id="GO:0005829">
    <property type="term" value="C:cytosol"/>
    <property type="evidence" value="ECO:0007669"/>
    <property type="project" value="TreeGrafter"/>
</dbReference>
<evidence type="ECO:0000313" key="12">
    <source>
        <dbReference type="Proteomes" id="UP000025229"/>
    </source>
</evidence>
<comment type="catalytic activity">
    <reaction evidence="6 7">
        <text>D-mannitol 1-phosphate + NAD(+) = beta-D-fructose 6-phosphate + NADH + H(+)</text>
        <dbReference type="Rhea" id="RHEA:19661"/>
        <dbReference type="ChEBI" id="CHEBI:15378"/>
        <dbReference type="ChEBI" id="CHEBI:57540"/>
        <dbReference type="ChEBI" id="CHEBI:57634"/>
        <dbReference type="ChEBI" id="CHEBI:57945"/>
        <dbReference type="ChEBI" id="CHEBI:61381"/>
        <dbReference type="EC" id="1.1.1.17"/>
    </reaction>
</comment>
<keyword evidence="12" id="KW-1185">Reference proteome</keyword>
<dbReference type="KEGG" id="rrd:RradSPS_0355"/>
<dbReference type="HAMAP" id="MF_00196">
    <property type="entry name" value="Mannitol_dehydrog"/>
    <property type="match status" value="1"/>
</dbReference>
<dbReference type="HOGENOM" id="CLU_036089_2_0_11"/>
<dbReference type="AlphaFoldDB" id="A0A023WZZ7"/>
<reference evidence="11" key="2">
    <citation type="submission" date="2023-11" db="EMBL/GenBank/DDBJ databases">
        <title>MicrobeMod: A computational toolkit for identifying prokaryotic methylation and restriction-modification with nanopore sequencing.</title>
        <authorList>
            <person name="Crits-Christoph A."/>
            <person name="Kang S.C."/>
            <person name="Lee H."/>
            <person name="Ostrov N."/>
        </authorList>
    </citation>
    <scope>NUCLEOTIDE SEQUENCE</scope>
    <source>
        <strain evidence="11">ATCC 51242</strain>
    </source>
</reference>
<dbReference type="eggNOG" id="COG0246">
    <property type="taxonomic scope" value="Bacteria"/>
</dbReference>
<dbReference type="Proteomes" id="UP000025229">
    <property type="component" value="Chromosome"/>
</dbReference>
<dbReference type="EMBL" id="CP007514">
    <property type="protein sequence ID" value="AHY45638.1"/>
    <property type="molecule type" value="Genomic_DNA"/>
</dbReference>
<feature type="domain" description="Mannitol dehydrogenase N-terminal" evidence="8">
    <location>
        <begin position="4"/>
        <end position="195"/>
    </location>
</feature>
<dbReference type="SUPFAM" id="SSF48179">
    <property type="entry name" value="6-phosphogluconate dehydrogenase C-terminal domain-like"/>
    <property type="match status" value="1"/>
</dbReference>
<dbReference type="EMBL" id="JAWXXX010000001">
    <property type="protein sequence ID" value="MDX5893052.1"/>
    <property type="molecule type" value="Genomic_DNA"/>
</dbReference>
<dbReference type="PANTHER" id="PTHR30524">
    <property type="entry name" value="MANNITOL-1-PHOSPHATE 5-DEHYDROGENASE"/>
    <property type="match status" value="1"/>
</dbReference>
<evidence type="ECO:0000256" key="7">
    <source>
        <dbReference type="HAMAP-Rule" id="MF_00196"/>
    </source>
</evidence>
<keyword evidence="5 7" id="KW-0520">NAD</keyword>
<dbReference type="InterPro" id="IPR013118">
    <property type="entry name" value="Mannitol_DH_C"/>
</dbReference>
<evidence type="ECO:0000256" key="3">
    <source>
        <dbReference type="ARBA" id="ARBA00016219"/>
    </source>
</evidence>
<dbReference type="STRING" id="42256.RradSPS_0355"/>
<dbReference type="Gene3D" id="3.40.50.720">
    <property type="entry name" value="NAD(P)-binding Rossmann-like Domain"/>
    <property type="match status" value="1"/>
</dbReference>
<dbReference type="RefSeq" id="WP_038680286.1">
    <property type="nucleotide sequence ID" value="NZ_CP007514.1"/>
</dbReference>
<gene>
    <name evidence="7" type="primary">mtlD</name>
    <name evidence="10" type="ORF">RradSPS_0355</name>
    <name evidence="11" type="ORF">SIL72_03305</name>
</gene>
<evidence type="ECO:0000313" key="10">
    <source>
        <dbReference type="EMBL" id="AHY45638.1"/>
    </source>
</evidence>
<name>A0A023WZZ7_RUBRA</name>
<comment type="similarity">
    <text evidence="1 7">Belongs to the mannitol dehydrogenase family.</text>
</comment>
<dbReference type="InterPro" id="IPR000669">
    <property type="entry name" value="Mannitol_DH"/>
</dbReference>
<dbReference type="InterPro" id="IPR023028">
    <property type="entry name" value="Mannitol_1_phos_5_DH"/>
</dbReference>
<evidence type="ECO:0000256" key="4">
    <source>
        <dbReference type="ARBA" id="ARBA00023002"/>
    </source>
</evidence>
<evidence type="ECO:0000259" key="9">
    <source>
        <dbReference type="Pfam" id="PF08125"/>
    </source>
</evidence>
<protein>
    <recommendedName>
        <fullName evidence="3 7">Mannitol-1-phosphate 5-dehydrogenase</fullName>
        <ecNumber evidence="2 7">1.1.1.17</ecNumber>
    </recommendedName>
</protein>
<feature type="binding site" evidence="7">
    <location>
        <begin position="6"/>
        <end position="17"/>
    </location>
    <ligand>
        <name>NAD(+)</name>
        <dbReference type="ChEBI" id="CHEBI:57540"/>
    </ligand>
</feature>
<keyword evidence="4 7" id="KW-0560">Oxidoreductase</keyword>
<dbReference type="NCBIfam" id="NF002652">
    <property type="entry name" value="PRK02318.2-5"/>
    <property type="match status" value="1"/>
</dbReference>
<accession>A0A023WZZ7</accession>
<dbReference type="GO" id="GO:0019592">
    <property type="term" value="P:mannitol catabolic process"/>
    <property type="evidence" value="ECO:0007669"/>
    <property type="project" value="TreeGrafter"/>
</dbReference>
<evidence type="ECO:0000256" key="6">
    <source>
        <dbReference type="ARBA" id="ARBA00048615"/>
    </source>
</evidence>
<dbReference type="SUPFAM" id="SSF51735">
    <property type="entry name" value="NAD(P)-binding Rossmann-fold domains"/>
    <property type="match status" value="1"/>
</dbReference>
<evidence type="ECO:0000256" key="2">
    <source>
        <dbReference type="ARBA" id="ARBA00012939"/>
    </source>
</evidence>
<dbReference type="InterPro" id="IPR036291">
    <property type="entry name" value="NAD(P)-bd_dom_sf"/>
</dbReference>
<dbReference type="PRINTS" id="PR00084">
    <property type="entry name" value="MTLDHDRGNASE"/>
</dbReference>
<organism evidence="10 12">
    <name type="scientific">Rubrobacter radiotolerans</name>
    <name type="common">Arthrobacter radiotolerans</name>
    <dbReference type="NCBI Taxonomy" id="42256"/>
    <lineage>
        <taxon>Bacteria</taxon>
        <taxon>Bacillati</taxon>
        <taxon>Actinomycetota</taxon>
        <taxon>Rubrobacteria</taxon>
        <taxon>Rubrobacterales</taxon>
        <taxon>Rubrobacteraceae</taxon>
        <taxon>Rubrobacter</taxon>
    </lineage>
</organism>
<dbReference type="InterPro" id="IPR008927">
    <property type="entry name" value="6-PGluconate_DH-like_C_sf"/>
</dbReference>
<evidence type="ECO:0000256" key="1">
    <source>
        <dbReference type="ARBA" id="ARBA00006541"/>
    </source>
</evidence>
<sequence length="383" mass="41531">MAEQRALHFGAGNIGRGFIGLLLAEAGYAVTFADVRDDVVEALEREGRYGVILASESRERIPVEGVGAVHSLREAKRLEELVATADLITTAVGPNVLPIIAPALAAGLRLRARSGGPAVDVIACENMIGASSALRRHVLDNVPEYERPGVGRVFGSPNSAVDRIVPEQLPGLGLDVLVEPFYEWVVDASGLAGVAPRVPGATYVEDLAPYIERKLLTVNTGHAAVAYLGHARERETISSSLEDETVRHLATDALQETGTLLVTKHGLDPEEHRKYREKTLARFRNPAITDEVRRVGRAPIRKLGREERLVSPALGLLELGHRPESLASVIRTALRYTDPNDEQAVELQETVAAKGERATLARYADLPEDHPLVELVLEADPVR</sequence>
<dbReference type="Gene3D" id="1.10.1040.10">
    <property type="entry name" value="N-(1-d-carboxylethyl)-l-norvaline Dehydrogenase, domain 2"/>
    <property type="match status" value="1"/>
</dbReference>